<dbReference type="PANTHER" id="PTHR47068:SF1">
    <property type="entry name" value="OS02G0659100 PROTEIN"/>
    <property type="match status" value="1"/>
</dbReference>
<dbReference type="PROSITE" id="PS50157">
    <property type="entry name" value="ZINC_FINGER_C2H2_2"/>
    <property type="match status" value="1"/>
</dbReference>
<reference evidence="4 5" key="2">
    <citation type="journal article" date="2017" name="Nature">
        <title>The Apostasia genome and the evolution of orchids.</title>
        <authorList>
            <person name="Zhang G.Q."/>
            <person name="Liu K.W."/>
            <person name="Li Z."/>
            <person name="Lohaus R."/>
            <person name="Hsiao Y.Y."/>
            <person name="Niu S.C."/>
            <person name="Wang J.Y."/>
            <person name="Lin Y.C."/>
            <person name="Xu Q."/>
            <person name="Chen L.J."/>
            <person name="Yoshida K."/>
            <person name="Fujiwara S."/>
            <person name="Wang Z.W."/>
            <person name="Zhang Y.Q."/>
            <person name="Mitsuda N."/>
            <person name="Wang M."/>
            <person name="Liu G.H."/>
            <person name="Pecoraro L."/>
            <person name="Huang H.X."/>
            <person name="Xiao X.J."/>
            <person name="Lin M."/>
            <person name="Wu X.Y."/>
            <person name="Wu W.L."/>
            <person name="Chen Y.Y."/>
            <person name="Chang S.B."/>
            <person name="Sakamoto S."/>
            <person name="Ohme-Takagi M."/>
            <person name="Yagi M."/>
            <person name="Zeng S.J."/>
            <person name="Shen C.Y."/>
            <person name="Yeh C.M."/>
            <person name="Luo Y.B."/>
            <person name="Tsai W.C."/>
            <person name="Van de Peer Y."/>
            <person name="Liu Z.J."/>
        </authorList>
    </citation>
    <scope>NUCLEOTIDE SEQUENCE [LARGE SCALE GENOMIC DNA]</scope>
    <source>
        <tissue evidence="4">The whole plant</tissue>
    </source>
</reference>
<keyword evidence="5" id="KW-1185">Reference proteome</keyword>
<evidence type="ECO:0000256" key="1">
    <source>
        <dbReference type="PROSITE-ProRule" id="PRU00042"/>
    </source>
</evidence>
<evidence type="ECO:0000259" key="3">
    <source>
        <dbReference type="PROSITE" id="PS50157"/>
    </source>
</evidence>
<gene>
    <name evidence="4" type="primary">ZAT5</name>
    <name evidence="4" type="ORF">MA16_Dca027885</name>
</gene>
<dbReference type="EMBL" id="KZ504734">
    <property type="protein sequence ID" value="PKU61323.1"/>
    <property type="molecule type" value="Genomic_DNA"/>
</dbReference>
<dbReference type="Proteomes" id="UP000233837">
    <property type="component" value="Unassembled WGS sequence"/>
</dbReference>
<keyword evidence="1" id="KW-0479">Metal-binding</keyword>
<keyword evidence="1" id="KW-0862">Zinc</keyword>
<feature type="domain" description="C2H2-type" evidence="3">
    <location>
        <begin position="53"/>
        <end position="81"/>
    </location>
</feature>
<name>A0A2I0VD47_9ASPA</name>
<reference evidence="4 5" key="1">
    <citation type="journal article" date="2016" name="Sci. Rep.">
        <title>The Dendrobium catenatum Lindl. genome sequence provides insights into polysaccharide synthase, floral development and adaptive evolution.</title>
        <authorList>
            <person name="Zhang G.Q."/>
            <person name="Xu Q."/>
            <person name="Bian C."/>
            <person name="Tsai W.C."/>
            <person name="Yeh C.M."/>
            <person name="Liu K.W."/>
            <person name="Yoshida K."/>
            <person name="Zhang L.S."/>
            <person name="Chang S.B."/>
            <person name="Chen F."/>
            <person name="Shi Y."/>
            <person name="Su Y.Y."/>
            <person name="Zhang Y.Q."/>
            <person name="Chen L.J."/>
            <person name="Yin Y."/>
            <person name="Lin M."/>
            <person name="Huang H."/>
            <person name="Deng H."/>
            <person name="Wang Z.W."/>
            <person name="Zhu S.L."/>
            <person name="Zhao X."/>
            <person name="Deng C."/>
            <person name="Niu S.C."/>
            <person name="Huang J."/>
            <person name="Wang M."/>
            <person name="Liu G.H."/>
            <person name="Yang H.J."/>
            <person name="Xiao X.J."/>
            <person name="Hsiao Y.Y."/>
            <person name="Wu W.L."/>
            <person name="Chen Y.Y."/>
            <person name="Mitsuda N."/>
            <person name="Ohme-Takagi M."/>
            <person name="Luo Y.B."/>
            <person name="Van de Peer Y."/>
            <person name="Liu Z.J."/>
        </authorList>
    </citation>
    <scope>NUCLEOTIDE SEQUENCE [LARGE SCALE GENOMIC DNA]</scope>
    <source>
        <tissue evidence="4">The whole plant</tissue>
    </source>
</reference>
<evidence type="ECO:0000256" key="2">
    <source>
        <dbReference type="SAM" id="MobiDB-lite"/>
    </source>
</evidence>
<dbReference type="InterPro" id="IPR013087">
    <property type="entry name" value="Znf_C2H2_type"/>
</dbReference>
<proteinExistence type="predicted"/>
<protein>
    <submittedName>
        <fullName evidence="4">Zinc finger protein ZAT5</fullName>
    </submittedName>
</protein>
<dbReference type="AlphaFoldDB" id="A0A2I0VD47"/>
<dbReference type="PANTHER" id="PTHR47068">
    <property type="entry name" value="OS02G0659100 PROTEIN"/>
    <property type="match status" value="1"/>
</dbReference>
<accession>A0A2I0VD47</accession>
<keyword evidence="1" id="KW-0863">Zinc-finger</keyword>
<feature type="compositionally biased region" description="Pro residues" evidence="2">
    <location>
        <begin position="27"/>
        <end position="37"/>
    </location>
</feature>
<evidence type="ECO:0000313" key="5">
    <source>
        <dbReference type="Proteomes" id="UP000233837"/>
    </source>
</evidence>
<dbReference type="PROSITE" id="PS00028">
    <property type="entry name" value="ZINC_FINGER_C2H2_1"/>
    <property type="match status" value="1"/>
</dbReference>
<sequence length="192" mass="21355">MLYFCSRITGAEECSTSERREVDYVYLPPPSPQPEGPKPQVSTQTPPNARQIFECKTCQKVFTSHQALGGHRLAIRKATKMMKYKTIEEESNNIIHQNNQAGFSHQNNQAWSSSKNMALTIVPIVGTSSQLPLPKKKPKVHECSICKRQFPSCQALGGHMHCHWRASTSRGPTVEPVSIIATELKQGVVAVD</sequence>
<feature type="region of interest" description="Disordered" evidence="2">
    <location>
        <begin position="26"/>
        <end position="46"/>
    </location>
</feature>
<evidence type="ECO:0000313" key="4">
    <source>
        <dbReference type="EMBL" id="PKU61323.1"/>
    </source>
</evidence>
<dbReference type="Pfam" id="PF13912">
    <property type="entry name" value="zf-C2H2_6"/>
    <property type="match status" value="2"/>
</dbReference>
<organism evidence="4 5">
    <name type="scientific">Dendrobium catenatum</name>
    <dbReference type="NCBI Taxonomy" id="906689"/>
    <lineage>
        <taxon>Eukaryota</taxon>
        <taxon>Viridiplantae</taxon>
        <taxon>Streptophyta</taxon>
        <taxon>Embryophyta</taxon>
        <taxon>Tracheophyta</taxon>
        <taxon>Spermatophyta</taxon>
        <taxon>Magnoliopsida</taxon>
        <taxon>Liliopsida</taxon>
        <taxon>Asparagales</taxon>
        <taxon>Orchidaceae</taxon>
        <taxon>Epidendroideae</taxon>
        <taxon>Malaxideae</taxon>
        <taxon>Dendrobiinae</taxon>
        <taxon>Dendrobium</taxon>
    </lineage>
</organism>
<dbReference type="STRING" id="906689.A0A2I0VD47"/>
<dbReference type="GO" id="GO:0008270">
    <property type="term" value="F:zinc ion binding"/>
    <property type="evidence" value="ECO:0007669"/>
    <property type="project" value="UniProtKB-KW"/>
</dbReference>